<evidence type="ECO:0000313" key="2">
    <source>
        <dbReference type="Proteomes" id="UP000186292"/>
    </source>
</evidence>
<organism evidence="1 2">
    <name type="scientific">Corynebacterium appendicis CIP 107643</name>
    <dbReference type="NCBI Taxonomy" id="1161099"/>
    <lineage>
        <taxon>Bacteria</taxon>
        <taxon>Bacillati</taxon>
        <taxon>Actinomycetota</taxon>
        <taxon>Actinomycetes</taxon>
        <taxon>Mycobacteriales</taxon>
        <taxon>Corynebacteriaceae</taxon>
        <taxon>Corynebacterium</taxon>
    </lineage>
</organism>
<proteinExistence type="predicted"/>
<dbReference type="Proteomes" id="UP000186292">
    <property type="component" value="Unassembled WGS sequence"/>
</dbReference>
<dbReference type="AlphaFoldDB" id="A0A1N7J1Y3"/>
<dbReference type="EMBL" id="FTOF01000003">
    <property type="protein sequence ID" value="SIS43330.1"/>
    <property type="molecule type" value="Genomic_DNA"/>
</dbReference>
<sequence>MRTHPTTSDGVLARHTATYVSKEYASCVVDSRLPHALLWKGTAYVDIHASYSDRAFVVVRSVDGDTTTVKPISGSTGSREEMHELLDAAVAGAQRENYPFPP</sequence>
<dbReference type="STRING" id="1161099.SAMN05444817_103162"/>
<accession>A0A1N7J1Y3</accession>
<reference evidence="2" key="1">
    <citation type="submission" date="2017-01" db="EMBL/GenBank/DDBJ databases">
        <authorList>
            <person name="Varghese N."/>
            <person name="Submissions S."/>
        </authorList>
    </citation>
    <scope>NUCLEOTIDE SEQUENCE [LARGE SCALE GENOMIC DNA]</scope>
    <source>
        <strain evidence="2">DSM 44531</strain>
    </source>
</reference>
<evidence type="ECO:0000313" key="1">
    <source>
        <dbReference type="EMBL" id="SIS43330.1"/>
    </source>
</evidence>
<keyword evidence="2" id="KW-1185">Reference proteome</keyword>
<protein>
    <submittedName>
        <fullName evidence="1">Uncharacterized protein</fullName>
    </submittedName>
</protein>
<name>A0A1N7J1Y3_9CORY</name>
<gene>
    <name evidence="1" type="ORF">SAMN05444817_103162</name>
</gene>